<evidence type="ECO:0000313" key="3">
    <source>
        <dbReference type="Proteomes" id="UP000263273"/>
    </source>
</evidence>
<evidence type="ECO:0000256" key="1">
    <source>
        <dbReference type="SAM" id="Phobius"/>
    </source>
</evidence>
<dbReference type="PANTHER" id="PTHR40060:SF1">
    <property type="entry name" value="UPF0316 PROTEIN YEBE"/>
    <property type="match status" value="1"/>
</dbReference>
<proteinExistence type="predicted"/>
<name>A0A354Z111_9FIRM</name>
<keyword evidence="1" id="KW-0812">Transmembrane</keyword>
<feature type="non-terminal residue" evidence="2">
    <location>
        <position position="141"/>
    </location>
</feature>
<organism evidence="2 3">
    <name type="scientific">Syntrophomonas wolfei</name>
    <dbReference type="NCBI Taxonomy" id="863"/>
    <lineage>
        <taxon>Bacteria</taxon>
        <taxon>Bacillati</taxon>
        <taxon>Bacillota</taxon>
        <taxon>Clostridia</taxon>
        <taxon>Eubacteriales</taxon>
        <taxon>Syntrophomonadaceae</taxon>
        <taxon>Syntrophomonas</taxon>
    </lineage>
</organism>
<feature type="transmembrane region" description="Helical" evidence="1">
    <location>
        <begin position="6"/>
        <end position="24"/>
    </location>
</feature>
<evidence type="ECO:0008006" key="4">
    <source>
        <dbReference type="Google" id="ProtNLM"/>
    </source>
</evidence>
<dbReference type="EMBL" id="DNZF01000259">
    <property type="protein sequence ID" value="HBK54646.1"/>
    <property type="molecule type" value="Genomic_DNA"/>
</dbReference>
<sequence length="141" mass="15579">MSIFILDSLIIFGLNLFSTCMGNLKTSFLAQKTIKPVYVITFIDALVFVYAFKLIATSSGYGYILAFALGRLSGVFLANKIEKKLAFGLLEIDVYKHPEEGKILADNLREQGYSVTTTLGYGVGGKERLVLTAILPRKQFP</sequence>
<evidence type="ECO:0000313" key="2">
    <source>
        <dbReference type="EMBL" id="HBK54646.1"/>
    </source>
</evidence>
<protein>
    <recommendedName>
        <fullName evidence="4">DUF5698 domain-containing protein</fullName>
    </recommendedName>
</protein>
<dbReference type="STRING" id="378794.GCA_001570625_01549"/>
<accession>A0A354Z111</accession>
<gene>
    <name evidence="2" type="ORF">DDZ44_11980</name>
</gene>
<comment type="caution">
    <text evidence="2">The sequence shown here is derived from an EMBL/GenBank/DDBJ whole genome shotgun (WGS) entry which is preliminary data.</text>
</comment>
<keyword evidence="1" id="KW-1133">Transmembrane helix</keyword>
<dbReference type="Proteomes" id="UP000263273">
    <property type="component" value="Unassembled WGS sequence"/>
</dbReference>
<keyword evidence="1" id="KW-0472">Membrane</keyword>
<dbReference type="AlphaFoldDB" id="A0A354Z111"/>
<reference evidence="2 3" key="1">
    <citation type="journal article" date="2018" name="Nat. Biotechnol.">
        <title>A standardized bacterial taxonomy based on genome phylogeny substantially revises the tree of life.</title>
        <authorList>
            <person name="Parks D.H."/>
            <person name="Chuvochina M."/>
            <person name="Waite D.W."/>
            <person name="Rinke C."/>
            <person name="Skarshewski A."/>
            <person name="Chaumeil P.A."/>
            <person name="Hugenholtz P."/>
        </authorList>
    </citation>
    <scope>NUCLEOTIDE SEQUENCE [LARGE SCALE GENOMIC DNA]</scope>
    <source>
        <strain evidence="2">UBA10948</strain>
    </source>
</reference>
<dbReference type="InterPro" id="IPR022930">
    <property type="entry name" value="UPF0316"/>
</dbReference>
<dbReference type="PANTHER" id="PTHR40060">
    <property type="entry name" value="UPF0316 PROTEIN YEBE"/>
    <property type="match status" value="1"/>
</dbReference>